<dbReference type="AlphaFoldDB" id="A0A8D8JZV7"/>
<proteinExistence type="predicted"/>
<evidence type="ECO:0000313" key="2">
    <source>
        <dbReference type="EMBL" id="CAG6581565.1"/>
    </source>
</evidence>
<keyword evidence="1" id="KW-0472">Membrane</keyword>
<sequence length="108" mass="12224">MRKRDNHCIPRPSSSTNTLRFSFLLLSLGAAAVIFLSVFVRTLQAWKAGTSATFHCFPPSTRVERVRARQQLTEPGARESDGTSIIDFRRHWAKVKQKESFSVVQCIS</sequence>
<dbReference type="EMBL" id="HBUE01200782">
    <property type="protein sequence ID" value="CAG6529775.1"/>
    <property type="molecule type" value="Transcribed_RNA"/>
</dbReference>
<feature type="transmembrane region" description="Helical" evidence="1">
    <location>
        <begin position="21"/>
        <end position="40"/>
    </location>
</feature>
<dbReference type="EMBL" id="HBUE01306943">
    <property type="protein sequence ID" value="CAG6581565.1"/>
    <property type="molecule type" value="Transcribed_RNA"/>
</dbReference>
<evidence type="ECO:0000256" key="1">
    <source>
        <dbReference type="SAM" id="Phobius"/>
    </source>
</evidence>
<reference evidence="2" key="1">
    <citation type="submission" date="2021-05" db="EMBL/GenBank/DDBJ databases">
        <authorList>
            <person name="Alioto T."/>
            <person name="Alioto T."/>
            <person name="Gomez Garrido J."/>
        </authorList>
    </citation>
    <scope>NUCLEOTIDE SEQUENCE</scope>
</reference>
<organism evidence="2">
    <name type="scientific">Culex pipiens</name>
    <name type="common">House mosquito</name>
    <dbReference type="NCBI Taxonomy" id="7175"/>
    <lineage>
        <taxon>Eukaryota</taxon>
        <taxon>Metazoa</taxon>
        <taxon>Ecdysozoa</taxon>
        <taxon>Arthropoda</taxon>
        <taxon>Hexapoda</taxon>
        <taxon>Insecta</taxon>
        <taxon>Pterygota</taxon>
        <taxon>Neoptera</taxon>
        <taxon>Endopterygota</taxon>
        <taxon>Diptera</taxon>
        <taxon>Nematocera</taxon>
        <taxon>Culicoidea</taxon>
        <taxon>Culicidae</taxon>
        <taxon>Culicinae</taxon>
        <taxon>Culicini</taxon>
        <taxon>Culex</taxon>
        <taxon>Culex</taxon>
    </lineage>
</organism>
<keyword evidence="1" id="KW-1133">Transmembrane helix</keyword>
<accession>A0A8D8JZV7</accession>
<keyword evidence="1" id="KW-0812">Transmembrane</keyword>
<protein>
    <submittedName>
        <fullName evidence="2">(northern house mosquito) hypothetical protein</fullName>
    </submittedName>
</protein>
<name>A0A8D8JZV7_CULPI</name>